<dbReference type="RefSeq" id="WP_052547686.1">
    <property type="nucleotide sequence ID" value="NZ_CP007139.1"/>
</dbReference>
<dbReference type="Pfam" id="PF01751">
    <property type="entry name" value="Toprim"/>
    <property type="match status" value="1"/>
</dbReference>
<dbReference type="InterPro" id="IPR006171">
    <property type="entry name" value="TOPRIM_dom"/>
</dbReference>
<dbReference type="InterPro" id="IPR020568">
    <property type="entry name" value="Ribosomal_Su5_D2-typ_SF"/>
</dbReference>
<dbReference type="GO" id="GO:0006265">
    <property type="term" value="P:DNA topological change"/>
    <property type="evidence" value="ECO:0007669"/>
    <property type="project" value="InterPro"/>
</dbReference>
<evidence type="ECO:0000256" key="8">
    <source>
        <dbReference type="ARBA" id="ARBA00022842"/>
    </source>
</evidence>
<dbReference type="SUPFAM" id="SSF55874">
    <property type="entry name" value="ATPase domain of HSP90 chaperone/DNA topoisomerase II/histidine kinase"/>
    <property type="match status" value="1"/>
</dbReference>
<dbReference type="Gene3D" id="3.30.230.10">
    <property type="match status" value="1"/>
</dbReference>
<evidence type="ECO:0000256" key="9">
    <source>
        <dbReference type="ARBA" id="ARBA00023029"/>
    </source>
</evidence>
<evidence type="ECO:0000259" key="13">
    <source>
        <dbReference type="PROSITE" id="PS50880"/>
    </source>
</evidence>
<evidence type="ECO:0000256" key="7">
    <source>
        <dbReference type="ARBA" id="ARBA00022840"/>
    </source>
</evidence>
<gene>
    <name evidence="14" type="ORF">OP10G_2154</name>
</gene>
<dbReference type="GO" id="GO:0005524">
    <property type="term" value="F:ATP binding"/>
    <property type="evidence" value="ECO:0007669"/>
    <property type="project" value="UniProtKB-KW"/>
</dbReference>
<dbReference type="CDD" id="cd00822">
    <property type="entry name" value="TopoII_Trans_DNA_gyrase"/>
    <property type="match status" value="1"/>
</dbReference>
<comment type="cofactor">
    <cofactor evidence="2">
        <name>Mg(2+)</name>
        <dbReference type="ChEBI" id="CHEBI:18420"/>
    </cofactor>
</comment>
<dbReference type="PROSITE" id="PS00177">
    <property type="entry name" value="TOPOISOMERASE_II"/>
    <property type="match status" value="1"/>
</dbReference>
<dbReference type="SUPFAM" id="SSF56719">
    <property type="entry name" value="Type II DNA topoisomerase"/>
    <property type="match status" value="2"/>
</dbReference>
<keyword evidence="9" id="KW-0799">Topoisomerase</keyword>
<dbReference type="InterPro" id="IPR014721">
    <property type="entry name" value="Ribsml_uS5_D2-typ_fold_subgr"/>
</dbReference>
<evidence type="ECO:0000313" key="14">
    <source>
        <dbReference type="EMBL" id="AIE85522.1"/>
    </source>
</evidence>
<dbReference type="InterPro" id="IPR001241">
    <property type="entry name" value="Topo_IIA"/>
</dbReference>
<evidence type="ECO:0000256" key="6">
    <source>
        <dbReference type="ARBA" id="ARBA00022741"/>
    </source>
</evidence>
<dbReference type="SMART" id="SM00433">
    <property type="entry name" value="TOP2c"/>
    <property type="match status" value="1"/>
</dbReference>
<organism evidence="14 15">
    <name type="scientific">Fimbriimonas ginsengisoli Gsoil 348</name>
    <dbReference type="NCBI Taxonomy" id="661478"/>
    <lineage>
        <taxon>Bacteria</taxon>
        <taxon>Bacillati</taxon>
        <taxon>Armatimonadota</taxon>
        <taxon>Fimbriimonadia</taxon>
        <taxon>Fimbriimonadales</taxon>
        <taxon>Fimbriimonadaceae</taxon>
        <taxon>Fimbriimonas</taxon>
    </lineage>
</organism>
<dbReference type="FunFam" id="3.30.565.10:FF:000002">
    <property type="entry name" value="DNA gyrase subunit B"/>
    <property type="match status" value="1"/>
</dbReference>
<dbReference type="InterPro" id="IPR000565">
    <property type="entry name" value="Topo_IIA_B"/>
</dbReference>
<evidence type="ECO:0000256" key="10">
    <source>
        <dbReference type="ARBA" id="ARBA00023125"/>
    </source>
</evidence>
<dbReference type="GO" id="GO:0046872">
    <property type="term" value="F:metal ion binding"/>
    <property type="evidence" value="ECO:0007669"/>
    <property type="project" value="UniProtKB-KW"/>
</dbReference>
<evidence type="ECO:0000256" key="5">
    <source>
        <dbReference type="ARBA" id="ARBA00022723"/>
    </source>
</evidence>
<dbReference type="InterPro" id="IPR013759">
    <property type="entry name" value="Topo_IIA_B_C"/>
</dbReference>
<feature type="region of interest" description="Disordered" evidence="12">
    <location>
        <begin position="523"/>
        <end position="542"/>
    </location>
</feature>
<dbReference type="EC" id="5.6.2.2" evidence="4"/>
<dbReference type="PROSITE" id="PS50880">
    <property type="entry name" value="TOPRIM"/>
    <property type="match status" value="1"/>
</dbReference>
<dbReference type="InterPro" id="IPR003594">
    <property type="entry name" value="HATPase_dom"/>
</dbReference>
<keyword evidence="15" id="KW-1185">Reference proteome</keyword>
<dbReference type="SUPFAM" id="SSF54211">
    <property type="entry name" value="Ribosomal protein S5 domain 2-like"/>
    <property type="match status" value="1"/>
</dbReference>
<dbReference type="STRING" id="661478.OP10G_2154"/>
<dbReference type="HOGENOM" id="CLU_006146_4_1_0"/>
<evidence type="ECO:0000313" key="15">
    <source>
        <dbReference type="Proteomes" id="UP000027982"/>
    </source>
</evidence>
<keyword evidence="5" id="KW-0479">Metal-binding</keyword>
<dbReference type="OrthoDB" id="9802808at2"/>
<dbReference type="PRINTS" id="PR00418">
    <property type="entry name" value="TPI2FAMILY"/>
</dbReference>
<keyword evidence="11" id="KW-0413">Isomerase</keyword>
<dbReference type="PANTHER" id="PTHR45866">
    <property type="entry name" value="DNA GYRASE/TOPOISOMERASE SUBUNIT B"/>
    <property type="match status" value="1"/>
</dbReference>
<dbReference type="Gene3D" id="3.30.565.10">
    <property type="entry name" value="Histidine kinase-like ATPase, C-terminal domain"/>
    <property type="match status" value="1"/>
</dbReference>
<evidence type="ECO:0000256" key="4">
    <source>
        <dbReference type="ARBA" id="ARBA00012895"/>
    </source>
</evidence>
<dbReference type="InterPro" id="IPR036890">
    <property type="entry name" value="HATPase_C_sf"/>
</dbReference>
<dbReference type="InterPro" id="IPR013760">
    <property type="entry name" value="Topo_IIA-like_dom_sf"/>
</dbReference>
<dbReference type="eggNOG" id="COG0187">
    <property type="taxonomic scope" value="Bacteria"/>
</dbReference>
<evidence type="ECO:0000256" key="12">
    <source>
        <dbReference type="SAM" id="MobiDB-lite"/>
    </source>
</evidence>
<dbReference type="AlphaFoldDB" id="A0A068NQ82"/>
<keyword evidence="10" id="KW-0238">DNA-binding</keyword>
<dbReference type="Pfam" id="PF00204">
    <property type="entry name" value="DNA_gyraseB"/>
    <property type="match status" value="1"/>
</dbReference>
<dbReference type="EMBL" id="CP007139">
    <property type="protein sequence ID" value="AIE85522.1"/>
    <property type="molecule type" value="Genomic_DNA"/>
</dbReference>
<dbReference type="CDD" id="cd16928">
    <property type="entry name" value="HATPase_GyrB-like"/>
    <property type="match status" value="1"/>
</dbReference>
<dbReference type="GO" id="GO:0034335">
    <property type="term" value="F:DNA negative supercoiling activity"/>
    <property type="evidence" value="ECO:0007669"/>
    <property type="project" value="UniProtKB-ARBA"/>
</dbReference>
<evidence type="ECO:0000256" key="2">
    <source>
        <dbReference type="ARBA" id="ARBA00001946"/>
    </source>
</evidence>
<dbReference type="GO" id="GO:0003677">
    <property type="term" value="F:DNA binding"/>
    <property type="evidence" value="ECO:0007669"/>
    <property type="project" value="UniProtKB-KW"/>
</dbReference>
<evidence type="ECO:0000256" key="11">
    <source>
        <dbReference type="ARBA" id="ARBA00023235"/>
    </source>
</evidence>
<name>A0A068NQ82_FIMGI</name>
<keyword evidence="7" id="KW-0067">ATP-binding</keyword>
<protein>
    <recommendedName>
        <fullName evidence="4">DNA topoisomerase (ATP-hydrolyzing)</fullName>
        <ecNumber evidence="4">5.6.2.2</ecNumber>
    </recommendedName>
</protein>
<dbReference type="InterPro" id="IPR013506">
    <property type="entry name" value="Topo_IIA_bsu_dom2"/>
</dbReference>
<dbReference type="PRINTS" id="PR01159">
    <property type="entry name" value="DNAGYRASEB"/>
</dbReference>
<reference evidence="14 15" key="1">
    <citation type="journal article" date="2014" name="PLoS ONE">
        <title>The first complete genome sequence of the class fimbriimonadia in the phylum armatimonadetes.</title>
        <authorList>
            <person name="Hu Z.Y."/>
            <person name="Wang Y.Z."/>
            <person name="Im W.T."/>
            <person name="Wang S.Y."/>
            <person name="Zhao G.P."/>
            <person name="Zheng H.J."/>
            <person name="Quan Z.X."/>
        </authorList>
    </citation>
    <scope>NUCLEOTIDE SEQUENCE [LARGE SCALE GENOMIC DNA]</scope>
    <source>
        <strain evidence="14">Gsoil 348</strain>
    </source>
</reference>
<evidence type="ECO:0000256" key="3">
    <source>
        <dbReference type="ARBA" id="ARBA00010708"/>
    </source>
</evidence>
<dbReference type="InterPro" id="IPR002288">
    <property type="entry name" value="DNA_gyrase_B_C"/>
</dbReference>
<comment type="similarity">
    <text evidence="3">Belongs to the type II topoisomerase GyrB family.</text>
</comment>
<proteinExistence type="inferred from homology"/>
<feature type="domain" description="Toprim" evidence="13">
    <location>
        <begin position="442"/>
        <end position="599"/>
    </location>
</feature>
<sequence>MSDNNTPPQDDQLQHIEAITSKVEGDYNASQIQVLEGLEAVRKRPGMYVGDNGKRGLHQLFKEVLDNSVDEALAGYCDQITVTRHADNSLSVQDNGRGIPVDKHEKMGVSALQVVMTVLHAGGKFGGESSGYKTAGGLHGVGVSCTNALSTWMETTVKRNGKVYRQRFEKGIPQGDVKELGKAADDKTGTTQHWLADPTILTEIEYDVHILKTRMKELAYLNAKVRFEFIDEQNPENNEVFHYQRGIPQLVEDLNDGKDTLHPVIFFRRVKENTEIEVALQYHDGYNQTLLAFSNNIHNPDGGTHVSGFNAALTRVVNAYARKMGFLKEKDSNLTSDDITSGLTAVISLRLENPSYNSQDKVKLVTPEVQGQTNSLVGDGLTTFFEETPNVAKRIVDKAIQEQRAREAARKAAESIRRGNAMDSFGLPGKLSDCISKNREECELFLVEGDSAGGSAKGARDRQTQAVLPLRGKILNVERARLDKALDNEEIKSLIAALGVGIDLTMGRNSSPEVLETDGDFEMVVGDPSESNGNGKKKDKKDRADEITFDANKLRYSKIIIMTDADVDGEHIRTLLLTFFYRYMKPLMLNGNIYLAQPPLYVVKVGNNERYYAGTEKERDDIIKGLKKKRDPLVTRFKGLGEMNAEQLEETTMNPANRRLVQVKLDKQFEMEIEQMFSRLMGEKVEPRREFIEKHAKQAHNVDWHY</sequence>
<dbReference type="Proteomes" id="UP000027982">
    <property type="component" value="Chromosome"/>
</dbReference>
<accession>A0A068NQ82</accession>
<keyword evidence="6" id="KW-0547">Nucleotide-binding</keyword>
<evidence type="ECO:0000256" key="1">
    <source>
        <dbReference type="ARBA" id="ARBA00000185"/>
    </source>
</evidence>
<dbReference type="Pfam" id="PF00986">
    <property type="entry name" value="DNA_gyraseB_C"/>
    <property type="match status" value="1"/>
</dbReference>
<dbReference type="SMART" id="SM00387">
    <property type="entry name" value="HATPase_c"/>
    <property type="match status" value="1"/>
</dbReference>
<dbReference type="KEGG" id="fgi:OP10G_2154"/>
<dbReference type="PANTHER" id="PTHR45866:SF1">
    <property type="entry name" value="DNA GYRASE SUBUNIT B, MITOCHONDRIAL"/>
    <property type="match status" value="1"/>
</dbReference>
<dbReference type="InterPro" id="IPR018522">
    <property type="entry name" value="TopoIIA_CS"/>
</dbReference>
<keyword evidence="8" id="KW-0460">Magnesium</keyword>
<dbReference type="Gene3D" id="3.40.50.670">
    <property type="match status" value="1"/>
</dbReference>
<dbReference type="Pfam" id="PF02518">
    <property type="entry name" value="HATPase_c"/>
    <property type="match status" value="1"/>
</dbReference>
<comment type="catalytic activity">
    <reaction evidence="1">
        <text>ATP-dependent breakage, passage and rejoining of double-stranded DNA.</text>
        <dbReference type="EC" id="5.6.2.2"/>
    </reaction>
</comment>